<dbReference type="CDD" id="cd04704">
    <property type="entry name" value="PLA2_bee_venom_like"/>
    <property type="match status" value="1"/>
</dbReference>
<feature type="signal peptide" evidence="13">
    <location>
        <begin position="1"/>
        <end position="20"/>
    </location>
</feature>
<dbReference type="GO" id="GO:0050482">
    <property type="term" value="P:arachidonate secretion"/>
    <property type="evidence" value="ECO:0007669"/>
    <property type="project" value="InterPro"/>
</dbReference>
<dbReference type="SUPFAM" id="SSF48619">
    <property type="entry name" value="Phospholipase A2, PLA2"/>
    <property type="match status" value="1"/>
</dbReference>
<protein>
    <recommendedName>
        <fullName evidence="4">Phospholipase A2</fullName>
        <ecNumber evidence="3">3.1.1.4</ecNumber>
    </recommendedName>
    <alternativeName>
        <fullName evidence="12">Phosphatidylcholine 2-acylhydrolase</fullName>
    </alternativeName>
</protein>
<dbReference type="InterPro" id="IPR036444">
    <property type="entry name" value="PLipase_A2_dom_sf"/>
</dbReference>
<sequence>MKNFLAFMLIFTTLQWESQCRLLIADRTMSKMIEFTSKSPFCYLYTDRDFIQDTILKTEQRKVKITSDEEIEKLEEVCKRKQLRTSYQGGFIYPGTKWCGPGAVAQNYSDLGNHRREDMCCREHDNCPQSLERGECKQGICNKSPFTRSHCDCDATFRRCLQNVNSETANTIGAIFFNVIQVICFKQRSPCSELQRNGYTKEEADRVCSQWKYRPSAKYFPLMSLQTR</sequence>
<keyword evidence="16" id="KW-1185">Reference proteome</keyword>
<feature type="chain" id="PRO_5035470395" description="Phospholipase A2" evidence="13">
    <location>
        <begin position="21"/>
        <end position="228"/>
    </location>
</feature>
<evidence type="ECO:0000313" key="15">
    <source>
        <dbReference type="EMBL" id="KAF2900814.1"/>
    </source>
</evidence>
<reference evidence="15" key="1">
    <citation type="submission" date="2019-08" db="EMBL/GenBank/DDBJ databases">
        <title>The genome of the North American firefly Photinus pyralis.</title>
        <authorList>
            <consortium name="Photinus pyralis genome working group"/>
            <person name="Fallon T.R."/>
            <person name="Sander Lower S.E."/>
            <person name="Weng J.-K."/>
        </authorList>
    </citation>
    <scope>NUCLEOTIDE SEQUENCE</scope>
    <source>
        <strain evidence="15">TRF0915ILg1</strain>
        <tissue evidence="15">Whole body</tissue>
    </source>
</reference>
<evidence type="ECO:0000256" key="1">
    <source>
        <dbReference type="ARBA" id="ARBA00001913"/>
    </source>
</evidence>
<dbReference type="FunFam" id="1.20.90.10:FF:000002">
    <property type="entry name" value="Phospholipase A2 group III"/>
    <property type="match status" value="1"/>
</dbReference>
<keyword evidence="9" id="KW-0442">Lipid degradation</keyword>
<evidence type="ECO:0000256" key="9">
    <source>
        <dbReference type="ARBA" id="ARBA00022963"/>
    </source>
</evidence>
<dbReference type="GO" id="GO:0006644">
    <property type="term" value="P:phospholipid metabolic process"/>
    <property type="evidence" value="ECO:0007669"/>
    <property type="project" value="InterPro"/>
</dbReference>
<keyword evidence="11" id="KW-1015">Disulfide bond</keyword>
<name>A0A8K0DAM1_IGNLU</name>
<dbReference type="EMBL" id="VTPC01001983">
    <property type="protein sequence ID" value="KAF2900814.1"/>
    <property type="molecule type" value="Genomic_DNA"/>
</dbReference>
<keyword evidence="8" id="KW-0106">Calcium</keyword>
<dbReference type="GO" id="GO:0004623">
    <property type="term" value="F:phospholipase A2 activity"/>
    <property type="evidence" value="ECO:0007669"/>
    <property type="project" value="UniProtKB-EC"/>
</dbReference>
<keyword evidence="6" id="KW-0479">Metal-binding</keyword>
<accession>A0A8K0DAM1</accession>
<evidence type="ECO:0000313" key="16">
    <source>
        <dbReference type="Proteomes" id="UP000801492"/>
    </source>
</evidence>
<evidence type="ECO:0000256" key="6">
    <source>
        <dbReference type="ARBA" id="ARBA00022723"/>
    </source>
</evidence>
<dbReference type="InterPro" id="IPR016090">
    <property type="entry name" value="PLA2-like_dom"/>
</dbReference>
<evidence type="ECO:0000259" key="14">
    <source>
        <dbReference type="Pfam" id="PF05826"/>
    </source>
</evidence>
<keyword evidence="7" id="KW-0378">Hydrolase</keyword>
<dbReference type="Pfam" id="PF05826">
    <property type="entry name" value="Phospholip_A2_2"/>
    <property type="match status" value="1"/>
</dbReference>
<evidence type="ECO:0000256" key="4">
    <source>
        <dbReference type="ARBA" id="ARBA00021721"/>
    </source>
</evidence>
<evidence type="ECO:0000256" key="10">
    <source>
        <dbReference type="ARBA" id="ARBA00023098"/>
    </source>
</evidence>
<evidence type="ECO:0000256" key="12">
    <source>
        <dbReference type="ARBA" id="ARBA00029903"/>
    </source>
</evidence>
<keyword evidence="10" id="KW-0443">Lipid metabolism</keyword>
<keyword evidence="13" id="KW-0732">Signal</keyword>
<feature type="domain" description="Phospholipase A2-like central" evidence="14">
    <location>
        <begin position="92"/>
        <end position="187"/>
    </location>
</feature>
<dbReference type="Gene3D" id="1.20.90.10">
    <property type="entry name" value="Phospholipase A2 domain"/>
    <property type="match status" value="1"/>
</dbReference>
<evidence type="ECO:0000256" key="3">
    <source>
        <dbReference type="ARBA" id="ARBA00013278"/>
    </source>
</evidence>
<evidence type="ECO:0000256" key="8">
    <source>
        <dbReference type="ARBA" id="ARBA00022837"/>
    </source>
</evidence>
<dbReference type="Proteomes" id="UP000801492">
    <property type="component" value="Unassembled WGS sequence"/>
</dbReference>
<evidence type="ECO:0000256" key="2">
    <source>
        <dbReference type="ARBA" id="ARBA00004613"/>
    </source>
</evidence>
<organism evidence="15 16">
    <name type="scientific">Ignelater luminosus</name>
    <name type="common">Cucubano</name>
    <name type="synonym">Pyrophorus luminosus</name>
    <dbReference type="NCBI Taxonomy" id="2038154"/>
    <lineage>
        <taxon>Eukaryota</taxon>
        <taxon>Metazoa</taxon>
        <taxon>Ecdysozoa</taxon>
        <taxon>Arthropoda</taxon>
        <taxon>Hexapoda</taxon>
        <taxon>Insecta</taxon>
        <taxon>Pterygota</taxon>
        <taxon>Neoptera</taxon>
        <taxon>Endopterygota</taxon>
        <taxon>Coleoptera</taxon>
        <taxon>Polyphaga</taxon>
        <taxon>Elateriformia</taxon>
        <taxon>Elateroidea</taxon>
        <taxon>Elateridae</taxon>
        <taxon>Agrypninae</taxon>
        <taxon>Pyrophorini</taxon>
        <taxon>Ignelater</taxon>
    </lineage>
</organism>
<evidence type="ECO:0000256" key="11">
    <source>
        <dbReference type="ARBA" id="ARBA00023157"/>
    </source>
</evidence>
<evidence type="ECO:0000256" key="7">
    <source>
        <dbReference type="ARBA" id="ARBA00022801"/>
    </source>
</evidence>
<comment type="caution">
    <text evidence="15">The sequence shown here is derived from an EMBL/GenBank/DDBJ whole genome shotgun (WGS) entry which is preliminary data.</text>
</comment>
<dbReference type="PANTHER" id="PTHR12253">
    <property type="entry name" value="RH14732P"/>
    <property type="match status" value="1"/>
</dbReference>
<dbReference type="OrthoDB" id="8187220at2759"/>
<dbReference type="GO" id="GO:0016042">
    <property type="term" value="P:lipid catabolic process"/>
    <property type="evidence" value="ECO:0007669"/>
    <property type="project" value="UniProtKB-KW"/>
</dbReference>
<dbReference type="AlphaFoldDB" id="A0A8K0DAM1"/>
<comment type="cofactor">
    <cofactor evidence="1">
        <name>Ca(2+)</name>
        <dbReference type="ChEBI" id="CHEBI:29108"/>
    </cofactor>
</comment>
<dbReference type="EC" id="3.1.1.4" evidence="3"/>
<evidence type="ECO:0000256" key="5">
    <source>
        <dbReference type="ARBA" id="ARBA00022525"/>
    </source>
</evidence>
<dbReference type="GO" id="GO:0005576">
    <property type="term" value="C:extracellular region"/>
    <property type="evidence" value="ECO:0007669"/>
    <property type="project" value="UniProtKB-SubCell"/>
</dbReference>
<dbReference type="GO" id="GO:0046872">
    <property type="term" value="F:metal ion binding"/>
    <property type="evidence" value="ECO:0007669"/>
    <property type="project" value="UniProtKB-KW"/>
</dbReference>
<gene>
    <name evidence="15" type="ORF">ILUMI_05353</name>
</gene>
<keyword evidence="5" id="KW-0964">Secreted</keyword>
<comment type="subcellular location">
    <subcellularLocation>
        <location evidence="2">Secreted</location>
    </subcellularLocation>
</comment>
<proteinExistence type="predicted"/>
<evidence type="ECO:0000256" key="13">
    <source>
        <dbReference type="SAM" id="SignalP"/>
    </source>
</evidence>